<dbReference type="PROSITE" id="PS00885">
    <property type="entry name" value="EPSP_SYNTHASE_2"/>
    <property type="match status" value="1"/>
</dbReference>
<feature type="non-terminal residue" evidence="10">
    <location>
        <position position="1"/>
    </location>
</feature>
<dbReference type="PIRSF" id="PIRSF000505">
    <property type="entry name" value="EPSPS"/>
    <property type="match status" value="1"/>
</dbReference>
<dbReference type="AlphaFoldDB" id="F8LBM2"/>
<comment type="catalytic activity">
    <reaction evidence="7">
        <text>3-phosphoshikimate + phosphoenolpyruvate = 5-O-(1-carboxyvinyl)-3-phosphoshikimate + phosphate</text>
        <dbReference type="Rhea" id="RHEA:21256"/>
        <dbReference type="ChEBI" id="CHEBI:43474"/>
        <dbReference type="ChEBI" id="CHEBI:57701"/>
        <dbReference type="ChEBI" id="CHEBI:58702"/>
        <dbReference type="ChEBI" id="CHEBI:145989"/>
        <dbReference type="EC" id="2.5.1.19"/>
    </reaction>
    <physiologicalReaction direction="left-to-right" evidence="7">
        <dbReference type="Rhea" id="RHEA:21257"/>
    </physiologicalReaction>
</comment>
<evidence type="ECO:0000256" key="6">
    <source>
        <dbReference type="ARBA" id="ARBA00023141"/>
    </source>
</evidence>
<dbReference type="GO" id="GO:0009423">
    <property type="term" value="P:chorismate biosynthetic process"/>
    <property type="evidence" value="ECO:0007669"/>
    <property type="project" value="UniProtKB-UniRule"/>
</dbReference>
<comment type="pathway">
    <text evidence="1">Metabolic intermediate biosynthesis; chorismate biosynthesis; chorismate from D-erythrose 4-phosphate and phosphoenolpyruvate: step 6/7.</text>
</comment>
<dbReference type="HAMAP" id="MF_00210">
    <property type="entry name" value="EPSP_synth"/>
    <property type="match status" value="1"/>
</dbReference>
<evidence type="ECO:0000256" key="3">
    <source>
        <dbReference type="ARBA" id="ARBA00012450"/>
    </source>
</evidence>
<dbReference type="Pfam" id="PF00275">
    <property type="entry name" value="EPSP_synthase"/>
    <property type="match status" value="1"/>
</dbReference>
<gene>
    <name evidence="10" type="primary">aroA</name>
    <name evidence="10" type="ORF">WCH_AU05230</name>
</gene>
<evidence type="ECO:0000313" key="10">
    <source>
        <dbReference type="EMBL" id="CCB90886.1"/>
    </source>
</evidence>
<evidence type="ECO:0000259" key="9">
    <source>
        <dbReference type="Pfam" id="PF00275"/>
    </source>
</evidence>
<feature type="domain" description="Enolpyruvate transferase" evidence="9">
    <location>
        <begin position="11"/>
        <end position="409"/>
    </location>
</feature>
<organism evidence="10">
    <name type="scientific">Waddlia chondrophila 2032/99</name>
    <dbReference type="NCBI Taxonomy" id="765953"/>
    <lineage>
        <taxon>Bacteria</taxon>
        <taxon>Pseudomonadati</taxon>
        <taxon>Chlamydiota</taxon>
        <taxon>Chlamydiia</taxon>
        <taxon>Parachlamydiales</taxon>
        <taxon>Waddliaceae</taxon>
        <taxon>Waddlia</taxon>
    </lineage>
</organism>
<dbReference type="InterPro" id="IPR023193">
    <property type="entry name" value="EPSP_synthase_CS"/>
</dbReference>
<dbReference type="CDD" id="cd01556">
    <property type="entry name" value="EPSP_synthase"/>
    <property type="match status" value="1"/>
</dbReference>
<dbReference type="Gene3D" id="3.65.10.10">
    <property type="entry name" value="Enolpyruvate transferase domain"/>
    <property type="match status" value="2"/>
</dbReference>
<dbReference type="PANTHER" id="PTHR21090">
    <property type="entry name" value="AROM/DEHYDROQUINATE SYNTHASE"/>
    <property type="match status" value="1"/>
</dbReference>
<name>F8LBM2_9BACT</name>
<evidence type="ECO:0000256" key="7">
    <source>
        <dbReference type="ARBA" id="ARBA00044633"/>
    </source>
</evidence>
<sequence length="414" mass="44909">DFTPLYNHEMRLNAPPSKAHTLRALFLGALAQGKTVLQSPLLADDQKVAIQALKQLGADISIQRDSATIQGTGGNRVQDSGSLFVGNSGVTCRFLSAIAPLLCKQSVAIDGDLAMRKRPLTQLLIALEPLGIHSDSETGCPPLTLTCKRFTGGATSVAGNISSQYLSAILLAAPFAENDIVVSIDGELKSGPYVEITLDMMRRFGAEVEHEGSTYRVTAGKRYKAVAPYEIEGDYSNASYFLAQAAITHTRITIDRLMPNSLQGDRKILDLLKQFGCNVSREGSSVTVEGRPLSSICVEMSDTPDLVPTVAVIAAFAKGTTKINGVGHLRYKETDRLKAIVSELKKMGIKAFSEEETLWIEGGTPQAAEIDTYNDHRIAMAFSVAKRAIPKIVIRCPECVNKSFPDFFDLWNLQ</sequence>
<dbReference type="InterPro" id="IPR001986">
    <property type="entry name" value="Enolpyruvate_Tfrase_dom"/>
</dbReference>
<dbReference type="GO" id="GO:0009073">
    <property type="term" value="P:aromatic amino acid family biosynthetic process"/>
    <property type="evidence" value="ECO:0007669"/>
    <property type="project" value="UniProtKB-KW"/>
</dbReference>
<dbReference type="InterPro" id="IPR006264">
    <property type="entry name" value="EPSP_synthase"/>
</dbReference>
<dbReference type="UniPathway" id="UPA00053">
    <property type="reaction ID" value="UER00089"/>
</dbReference>
<dbReference type="SUPFAM" id="SSF55205">
    <property type="entry name" value="EPT/RTPC-like"/>
    <property type="match status" value="1"/>
</dbReference>
<comment type="similarity">
    <text evidence="2">Belongs to the EPSP synthase family.</text>
</comment>
<evidence type="ECO:0000256" key="8">
    <source>
        <dbReference type="NCBIfam" id="TIGR01356"/>
    </source>
</evidence>
<evidence type="ECO:0000256" key="4">
    <source>
        <dbReference type="ARBA" id="ARBA00022605"/>
    </source>
</evidence>
<accession>F8LBM2</accession>
<dbReference type="EMBL" id="FR872642">
    <property type="protein sequence ID" value="CCB90886.1"/>
    <property type="molecule type" value="Genomic_DNA"/>
</dbReference>
<protein>
    <recommendedName>
        <fullName evidence="3 8">3-phosphoshikimate 1-carboxyvinyltransferase</fullName>
        <ecNumber evidence="3 8">2.5.1.19</ecNumber>
    </recommendedName>
</protein>
<evidence type="ECO:0000256" key="1">
    <source>
        <dbReference type="ARBA" id="ARBA00004811"/>
    </source>
</evidence>
<dbReference type="InterPro" id="IPR013792">
    <property type="entry name" value="RNA3'P_cycl/enolpyr_Trfase_a/b"/>
</dbReference>
<evidence type="ECO:0000256" key="2">
    <source>
        <dbReference type="ARBA" id="ARBA00009948"/>
    </source>
</evidence>
<dbReference type="GO" id="GO:0008652">
    <property type="term" value="P:amino acid biosynthetic process"/>
    <property type="evidence" value="ECO:0007669"/>
    <property type="project" value="UniProtKB-KW"/>
</dbReference>
<keyword evidence="4" id="KW-0028">Amino-acid biosynthesis</keyword>
<dbReference type="GO" id="GO:0003866">
    <property type="term" value="F:3-phosphoshikimate 1-carboxyvinyltransferase activity"/>
    <property type="evidence" value="ECO:0007669"/>
    <property type="project" value="UniProtKB-UniRule"/>
</dbReference>
<dbReference type="EC" id="2.5.1.19" evidence="3 8"/>
<dbReference type="InterPro" id="IPR036968">
    <property type="entry name" value="Enolpyruvate_Tfrase_sf"/>
</dbReference>
<dbReference type="NCBIfam" id="TIGR01356">
    <property type="entry name" value="aroA"/>
    <property type="match status" value="1"/>
</dbReference>
<dbReference type="PANTHER" id="PTHR21090:SF5">
    <property type="entry name" value="PENTAFUNCTIONAL AROM POLYPEPTIDE"/>
    <property type="match status" value="1"/>
</dbReference>
<proteinExistence type="inferred from homology"/>
<keyword evidence="5 10" id="KW-0808">Transferase</keyword>
<evidence type="ECO:0000256" key="5">
    <source>
        <dbReference type="ARBA" id="ARBA00022679"/>
    </source>
</evidence>
<reference evidence="10" key="1">
    <citation type="submission" date="2011-05" db="EMBL/GenBank/DDBJ databases">
        <title>Unity in variety -- the pan-genome of the Chlamydiae.</title>
        <authorList>
            <person name="Collingro A."/>
            <person name="Tischler P."/>
            <person name="Weinmaier T."/>
            <person name="Penz T."/>
            <person name="Heinz E."/>
            <person name="Brunham R.C."/>
            <person name="Read T.D."/>
            <person name="Bavoil P.M."/>
            <person name="Sachse K."/>
            <person name="Kahane S."/>
            <person name="Friedman M.G."/>
            <person name="Rattei T."/>
            <person name="Myers G.S.A."/>
            <person name="Horn M."/>
        </authorList>
    </citation>
    <scope>NUCLEOTIDE SEQUENCE</scope>
    <source>
        <strain evidence="10">2032/99</strain>
    </source>
</reference>
<keyword evidence="6" id="KW-0057">Aromatic amino acid biosynthesis</keyword>